<dbReference type="GO" id="GO:0004623">
    <property type="term" value="F:phospholipase A2 activity"/>
    <property type="evidence" value="ECO:0007669"/>
    <property type="project" value="InterPro"/>
</dbReference>
<dbReference type="Ensembl" id="ENSGMOT00000001502.2">
    <property type="protein sequence ID" value="ENSGMOP00000001451.2"/>
    <property type="gene ID" value="ENSGMOG00000001398.2"/>
</dbReference>
<evidence type="ECO:0000256" key="1">
    <source>
        <dbReference type="RuleBase" id="RU003654"/>
    </source>
</evidence>
<reference evidence="3" key="1">
    <citation type="submission" date="2025-08" db="UniProtKB">
        <authorList>
            <consortium name="Ensembl"/>
        </authorList>
    </citation>
    <scope>IDENTIFICATION</scope>
</reference>
<dbReference type="Proteomes" id="UP000694546">
    <property type="component" value="Chromosome 19"/>
</dbReference>
<dbReference type="SUPFAM" id="SSF48619">
    <property type="entry name" value="Phospholipase A2, PLA2"/>
    <property type="match status" value="1"/>
</dbReference>
<dbReference type="Gene3D" id="1.20.90.10">
    <property type="entry name" value="Phospholipase A2 domain"/>
    <property type="match status" value="1"/>
</dbReference>
<sequence length="91" mass="10964">RSNVNVHDQCYSNSMQPDECWPIFDNPYTEHYFYDCKNHEVTCSGQNNKCERFICECDRKVECFARDAHKYLTKFYCLDFFVEGREHRGSN</sequence>
<organism evidence="3 4">
    <name type="scientific">Gadus morhua</name>
    <name type="common">Atlantic cod</name>
    <dbReference type="NCBI Taxonomy" id="8049"/>
    <lineage>
        <taxon>Eukaryota</taxon>
        <taxon>Metazoa</taxon>
        <taxon>Chordata</taxon>
        <taxon>Craniata</taxon>
        <taxon>Vertebrata</taxon>
        <taxon>Euteleostomi</taxon>
        <taxon>Actinopterygii</taxon>
        <taxon>Neopterygii</taxon>
        <taxon>Teleostei</taxon>
        <taxon>Neoteleostei</taxon>
        <taxon>Acanthomorphata</taxon>
        <taxon>Zeiogadaria</taxon>
        <taxon>Gadariae</taxon>
        <taxon>Gadiformes</taxon>
        <taxon>Gadoidei</taxon>
        <taxon>Gadidae</taxon>
        <taxon>Gadus</taxon>
    </lineage>
</organism>
<protein>
    <recommendedName>
        <fullName evidence="2">Phospholipase A2-like central domain-containing protein</fullName>
    </recommendedName>
</protein>
<dbReference type="GO" id="GO:0006644">
    <property type="term" value="P:phospholipid metabolic process"/>
    <property type="evidence" value="ECO:0007669"/>
    <property type="project" value="InterPro"/>
</dbReference>
<dbReference type="SMART" id="SM00085">
    <property type="entry name" value="PA2c"/>
    <property type="match status" value="1"/>
</dbReference>
<evidence type="ECO:0000313" key="3">
    <source>
        <dbReference type="Ensembl" id="ENSGMOP00000001451.2"/>
    </source>
</evidence>
<accession>A0A8C4YXV2</accession>
<dbReference type="InterPro" id="IPR036444">
    <property type="entry name" value="PLipase_A2_dom_sf"/>
</dbReference>
<dbReference type="InterPro" id="IPR016090">
    <property type="entry name" value="PLA2-like_dom"/>
</dbReference>
<comment type="similarity">
    <text evidence="1">Belongs to the phospholipase A2 family.</text>
</comment>
<dbReference type="GO" id="GO:0050482">
    <property type="term" value="P:arachidonate secretion"/>
    <property type="evidence" value="ECO:0007669"/>
    <property type="project" value="InterPro"/>
</dbReference>
<name>A0A8C4YXV2_GADMO</name>
<feature type="domain" description="Phospholipase A2-like central" evidence="2">
    <location>
        <begin position="1"/>
        <end position="78"/>
    </location>
</feature>
<dbReference type="AlphaFoldDB" id="A0A8C4YXV2"/>
<evidence type="ECO:0000313" key="4">
    <source>
        <dbReference type="Proteomes" id="UP000694546"/>
    </source>
</evidence>
<dbReference type="Pfam" id="PF00068">
    <property type="entry name" value="Phospholip_A2_1"/>
    <property type="match status" value="1"/>
</dbReference>
<reference evidence="3" key="2">
    <citation type="submission" date="2025-09" db="UniProtKB">
        <authorList>
            <consortium name="Ensembl"/>
        </authorList>
    </citation>
    <scope>IDENTIFICATION</scope>
</reference>
<evidence type="ECO:0000259" key="2">
    <source>
        <dbReference type="SMART" id="SM00085"/>
    </source>
</evidence>
<keyword evidence="4" id="KW-1185">Reference proteome</keyword>
<proteinExistence type="inferred from homology"/>